<feature type="non-terminal residue" evidence="2">
    <location>
        <position position="189"/>
    </location>
</feature>
<organism evidence="2 3">
    <name type="scientific">Prorocentrum cordatum</name>
    <dbReference type="NCBI Taxonomy" id="2364126"/>
    <lineage>
        <taxon>Eukaryota</taxon>
        <taxon>Sar</taxon>
        <taxon>Alveolata</taxon>
        <taxon>Dinophyceae</taxon>
        <taxon>Prorocentrales</taxon>
        <taxon>Prorocentraceae</taxon>
        <taxon>Prorocentrum</taxon>
    </lineage>
</organism>
<sequence length="189" mass="19657">CKQPPSDGKHTRGGRLDPRCPTAPAAPPGAHLGAAGDEPRRAADVQDQRASGARGAGRADGEGEVGRAEVARRRVCPDEWDAARTPDAAADAGAPWRAAVAGPDLRRARSSAAGATVSARAVRWPRADAPAERPAAADARRRLAPFGRRRRRLLQHTPPADGGVGQDRYAATKTTGAARAGHDARRLAA</sequence>
<evidence type="ECO:0000313" key="2">
    <source>
        <dbReference type="EMBL" id="CAK0910035.1"/>
    </source>
</evidence>
<dbReference type="Proteomes" id="UP001189429">
    <property type="component" value="Unassembled WGS sequence"/>
</dbReference>
<keyword evidence="3" id="KW-1185">Reference proteome</keyword>
<name>A0ABN9YBM1_9DINO</name>
<feature type="compositionally biased region" description="Basic and acidic residues" evidence="1">
    <location>
        <begin position="37"/>
        <end position="47"/>
    </location>
</feature>
<gene>
    <name evidence="2" type="ORF">PCOR1329_LOCUS84298</name>
</gene>
<feature type="compositionally biased region" description="Low complexity" evidence="1">
    <location>
        <begin position="85"/>
        <end position="95"/>
    </location>
</feature>
<feature type="compositionally biased region" description="Basic and acidic residues" evidence="1">
    <location>
        <begin position="7"/>
        <end position="18"/>
    </location>
</feature>
<feature type="compositionally biased region" description="Basic and acidic residues" evidence="1">
    <location>
        <begin position="57"/>
        <end position="84"/>
    </location>
</feature>
<reference evidence="2" key="1">
    <citation type="submission" date="2023-10" db="EMBL/GenBank/DDBJ databases">
        <authorList>
            <person name="Chen Y."/>
            <person name="Shah S."/>
            <person name="Dougan E. K."/>
            <person name="Thang M."/>
            <person name="Chan C."/>
        </authorList>
    </citation>
    <scope>NUCLEOTIDE SEQUENCE [LARGE SCALE GENOMIC DNA]</scope>
</reference>
<proteinExistence type="predicted"/>
<comment type="caution">
    <text evidence="2">The sequence shown here is derived from an EMBL/GenBank/DDBJ whole genome shotgun (WGS) entry which is preliminary data.</text>
</comment>
<accession>A0ABN9YBM1</accession>
<feature type="region of interest" description="Disordered" evidence="1">
    <location>
        <begin position="122"/>
        <end position="189"/>
    </location>
</feature>
<evidence type="ECO:0000256" key="1">
    <source>
        <dbReference type="SAM" id="MobiDB-lite"/>
    </source>
</evidence>
<feature type="non-terminal residue" evidence="2">
    <location>
        <position position="1"/>
    </location>
</feature>
<feature type="compositionally biased region" description="Basic and acidic residues" evidence="1">
    <location>
        <begin position="180"/>
        <end position="189"/>
    </location>
</feature>
<feature type="region of interest" description="Disordered" evidence="1">
    <location>
        <begin position="1"/>
        <end position="95"/>
    </location>
</feature>
<evidence type="ECO:0000313" key="3">
    <source>
        <dbReference type="Proteomes" id="UP001189429"/>
    </source>
</evidence>
<protein>
    <submittedName>
        <fullName evidence="2">Uncharacterized protein</fullName>
    </submittedName>
</protein>
<dbReference type="EMBL" id="CAUYUJ010022310">
    <property type="protein sequence ID" value="CAK0910035.1"/>
    <property type="molecule type" value="Genomic_DNA"/>
</dbReference>